<dbReference type="Proteomes" id="UP000014809">
    <property type="component" value="Chromosome"/>
</dbReference>
<evidence type="ECO:0000256" key="1">
    <source>
        <dbReference type="ARBA" id="ARBA00004651"/>
    </source>
</evidence>
<dbReference type="GO" id="GO:0005886">
    <property type="term" value="C:plasma membrane"/>
    <property type="evidence" value="ECO:0007669"/>
    <property type="project" value="UniProtKB-SubCell"/>
</dbReference>
<keyword evidence="5 6" id="KW-0472">Membrane</keyword>
<protein>
    <recommendedName>
        <fullName evidence="7">DUF3817 domain-containing protein</fullName>
    </recommendedName>
</protein>
<reference evidence="8 9" key="1">
    <citation type="submission" date="2012-06" db="EMBL/GenBank/DDBJ databases">
        <title>Complete genome sequence of Corynebacterium terpenotabidum Y-11 (=DSM 44721).</title>
        <authorList>
            <person name="Ruckert C."/>
            <person name="Albersmeier A."/>
            <person name="Al-Dilaimi A."/>
            <person name="Szczepanowski R."/>
            <person name="Kalinowski J."/>
        </authorList>
    </citation>
    <scope>NUCLEOTIDE SEQUENCE [LARGE SCALE GENOMIC DNA]</scope>
    <source>
        <strain evidence="8 9">Y-11</strain>
    </source>
</reference>
<feature type="domain" description="DUF3817" evidence="7">
    <location>
        <begin position="5"/>
        <end position="89"/>
    </location>
</feature>
<feature type="transmembrane region" description="Helical" evidence="6">
    <location>
        <begin position="119"/>
        <end position="138"/>
    </location>
</feature>
<evidence type="ECO:0000256" key="2">
    <source>
        <dbReference type="ARBA" id="ARBA00022475"/>
    </source>
</evidence>
<evidence type="ECO:0000256" key="6">
    <source>
        <dbReference type="SAM" id="Phobius"/>
    </source>
</evidence>
<feature type="transmembrane region" description="Helical" evidence="6">
    <location>
        <begin position="39"/>
        <end position="60"/>
    </location>
</feature>
<dbReference type="PANTHER" id="PTHR40077:SF1">
    <property type="entry name" value="MEMBRANE PROTEIN"/>
    <property type="match status" value="1"/>
</dbReference>
<evidence type="ECO:0000256" key="3">
    <source>
        <dbReference type="ARBA" id="ARBA00022692"/>
    </source>
</evidence>
<evidence type="ECO:0000259" key="7">
    <source>
        <dbReference type="Pfam" id="PF12823"/>
    </source>
</evidence>
<keyword evidence="4 6" id="KW-1133">Transmembrane helix</keyword>
<dbReference type="AlphaFoldDB" id="S4XGU5"/>
<dbReference type="Pfam" id="PF12823">
    <property type="entry name" value="DUF3817"/>
    <property type="match status" value="1"/>
</dbReference>
<dbReference type="OrthoDB" id="3396203at2"/>
<dbReference type="KEGG" id="cter:A606_06140"/>
<dbReference type="PANTHER" id="PTHR40077">
    <property type="entry name" value="MEMBRANE PROTEIN-RELATED"/>
    <property type="match status" value="1"/>
</dbReference>
<keyword evidence="3 6" id="KW-0812">Transmembrane</keyword>
<dbReference type="NCBIfam" id="TIGR03954">
    <property type="entry name" value="integ_memb_HG"/>
    <property type="match status" value="1"/>
</dbReference>
<dbReference type="InterPro" id="IPR023845">
    <property type="entry name" value="DUF3817_TM"/>
</dbReference>
<proteinExistence type="predicted"/>
<dbReference type="HOGENOM" id="CLU_118524_0_0_11"/>
<keyword evidence="9" id="KW-1185">Reference proteome</keyword>
<name>S4XGU5_9CORY</name>
<dbReference type="EMBL" id="CP003696">
    <property type="protein sequence ID" value="AGP30875.1"/>
    <property type="molecule type" value="Genomic_DNA"/>
</dbReference>
<sequence length="139" mass="14955">MKPQTLYRIVADAEAVTWALLILGMILKYTDVTEVGVTIAGPLHGLAFLTFVTVTALVWVNNRWSAARGLTGLASSVIPFCTIPFERNCYRTGHLDGSWREDNPVLAPVTRNPKATTGVLAGVIIVVFAVLMLIGGPFG</sequence>
<dbReference type="eggNOG" id="ENOG5032ZYK">
    <property type="taxonomic scope" value="Bacteria"/>
</dbReference>
<dbReference type="PATRIC" id="fig|1200352.3.peg.1247"/>
<accession>S4XGU5</accession>
<dbReference type="RefSeq" id="WP_020441236.1">
    <property type="nucleotide sequence ID" value="NC_021663.1"/>
</dbReference>
<evidence type="ECO:0000256" key="4">
    <source>
        <dbReference type="ARBA" id="ARBA00022989"/>
    </source>
</evidence>
<organism evidence="8 9">
    <name type="scientific">Corynebacterium terpenotabidum Y-11</name>
    <dbReference type="NCBI Taxonomy" id="1200352"/>
    <lineage>
        <taxon>Bacteria</taxon>
        <taxon>Bacillati</taxon>
        <taxon>Actinomycetota</taxon>
        <taxon>Actinomycetes</taxon>
        <taxon>Mycobacteriales</taxon>
        <taxon>Corynebacteriaceae</taxon>
        <taxon>Corynebacterium</taxon>
    </lineage>
</organism>
<evidence type="ECO:0000313" key="9">
    <source>
        <dbReference type="Proteomes" id="UP000014809"/>
    </source>
</evidence>
<keyword evidence="2" id="KW-1003">Cell membrane</keyword>
<feature type="transmembrane region" description="Helical" evidence="6">
    <location>
        <begin position="7"/>
        <end position="27"/>
    </location>
</feature>
<evidence type="ECO:0000313" key="8">
    <source>
        <dbReference type="EMBL" id="AGP30875.1"/>
    </source>
</evidence>
<evidence type="ECO:0000256" key="5">
    <source>
        <dbReference type="ARBA" id="ARBA00023136"/>
    </source>
</evidence>
<dbReference type="STRING" id="1200352.A606_06140"/>
<comment type="subcellular location">
    <subcellularLocation>
        <location evidence="1">Cell membrane</location>
        <topology evidence="1">Multi-pass membrane protein</topology>
    </subcellularLocation>
</comment>
<gene>
    <name evidence="8" type="ORF">A606_06140</name>
</gene>